<gene>
    <name evidence="1" type="ORF">FWK35_00003985</name>
</gene>
<name>A0A6G0Z8V0_APHCR</name>
<evidence type="ECO:0000313" key="1">
    <source>
        <dbReference type="EMBL" id="KAF0767009.1"/>
    </source>
</evidence>
<evidence type="ECO:0000313" key="2">
    <source>
        <dbReference type="Proteomes" id="UP000478052"/>
    </source>
</evidence>
<dbReference type="OrthoDB" id="6631445at2759"/>
<dbReference type="Proteomes" id="UP000478052">
    <property type="component" value="Unassembled WGS sequence"/>
</dbReference>
<accession>A0A6G0Z8V0</accession>
<feature type="non-terminal residue" evidence="1">
    <location>
        <position position="99"/>
    </location>
</feature>
<dbReference type="AlphaFoldDB" id="A0A6G0Z8V0"/>
<organism evidence="1 2">
    <name type="scientific">Aphis craccivora</name>
    <name type="common">Cowpea aphid</name>
    <dbReference type="NCBI Taxonomy" id="307492"/>
    <lineage>
        <taxon>Eukaryota</taxon>
        <taxon>Metazoa</taxon>
        <taxon>Ecdysozoa</taxon>
        <taxon>Arthropoda</taxon>
        <taxon>Hexapoda</taxon>
        <taxon>Insecta</taxon>
        <taxon>Pterygota</taxon>
        <taxon>Neoptera</taxon>
        <taxon>Paraneoptera</taxon>
        <taxon>Hemiptera</taxon>
        <taxon>Sternorrhyncha</taxon>
        <taxon>Aphidomorpha</taxon>
        <taxon>Aphidoidea</taxon>
        <taxon>Aphididae</taxon>
        <taxon>Aphidini</taxon>
        <taxon>Aphis</taxon>
        <taxon>Aphis</taxon>
    </lineage>
</organism>
<protein>
    <submittedName>
        <fullName evidence="1">Uncharacterized protein</fullName>
    </submittedName>
</protein>
<keyword evidence="2" id="KW-1185">Reference proteome</keyword>
<dbReference type="EMBL" id="VUJU01001060">
    <property type="protein sequence ID" value="KAF0767009.1"/>
    <property type="molecule type" value="Genomic_DNA"/>
</dbReference>
<proteinExistence type="predicted"/>
<sequence>MYAAYSTQVTMVKSEVLNYAVNSENIINKEYYDKSYLHEFIIKCHCGHIMNNKVNNGIEICQSNAIVESWFIFKYISVAGYINRFTISLLRFSAIGRYL</sequence>
<comment type="caution">
    <text evidence="1">The sequence shown here is derived from an EMBL/GenBank/DDBJ whole genome shotgun (WGS) entry which is preliminary data.</text>
</comment>
<reference evidence="1 2" key="1">
    <citation type="submission" date="2019-08" db="EMBL/GenBank/DDBJ databases">
        <title>Whole genome of Aphis craccivora.</title>
        <authorList>
            <person name="Voronova N.V."/>
            <person name="Shulinski R.S."/>
            <person name="Bandarenka Y.V."/>
            <person name="Zhorov D.G."/>
            <person name="Warner D."/>
        </authorList>
    </citation>
    <scope>NUCLEOTIDE SEQUENCE [LARGE SCALE GENOMIC DNA]</scope>
    <source>
        <strain evidence="1">180601</strain>
        <tissue evidence="1">Whole Body</tissue>
    </source>
</reference>